<feature type="compositionally biased region" description="Low complexity" evidence="6">
    <location>
        <begin position="509"/>
        <end position="519"/>
    </location>
</feature>
<keyword evidence="2" id="KW-0805">Transcription regulation</keyword>
<dbReference type="SMART" id="SM00338">
    <property type="entry name" value="BRLZ"/>
    <property type="match status" value="1"/>
</dbReference>
<feature type="compositionally biased region" description="Polar residues" evidence="6">
    <location>
        <begin position="533"/>
        <end position="578"/>
    </location>
</feature>
<dbReference type="CDD" id="cd14687">
    <property type="entry name" value="bZIP_ATF2"/>
    <property type="match status" value="1"/>
</dbReference>
<feature type="region of interest" description="Disordered" evidence="6">
    <location>
        <begin position="143"/>
        <end position="165"/>
    </location>
</feature>
<dbReference type="InterPro" id="IPR051027">
    <property type="entry name" value="bZIP_transcription_factors"/>
</dbReference>
<evidence type="ECO:0000256" key="1">
    <source>
        <dbReference type="ARBA" id="ARBA00004123"/>
    </source>
</evidence>
<dbReference type="InterPro" id="IPR046347">
    <property type="entry name" value="bZIP_sf"/>
</dbReference>
<dbReference type="WBParaSite" id="jg3732.1">
    <property type="protein sequence ID" value="jg3732.1"/>
    <property type="gene ID" value="jg3732"/>
</dbReference>
<comment type="subcellular location">
    <subcellularLocation>
        <location evidence="1">Nucleus</location>
    </subcellularLocation>
</comment>
<reference evidence="9" key="1">
    <citation type="submission" date="2022-11" db="UniProtKB">
        <authorList>
            <consortium name="WormBaseParasite"/>
        </authorList>
    </citation>
    <scope>IDENTIFICATION</scope>
</reference>
<dbReference type="SUPFAM" id="SSF57959">
    <property type="entry name" value="Leucine zipper domain"/>
    <property type="match status" value="1"/>
</dbReference>
<dbReference type="PANTHER" id="PTHR19304">
    <property type="entry name" value="CYCLIC-AMP RESPONSE ELEMENT BINDING PROTEIN"/>
    <property type="match status" value="1"/>
</dbReference>
<proteinExistence type="predicted"/>
<evidence type="ECO:0000256" key="3">
    <source>
        <dbReference type="ARBA" id="ARBA00023163"/>
    </source>
</evidence>
<feature type="region of interest" description="Disordered" evidence="6">
    <location>
        <begin position="456"/>
        <end position="483"/>
    </location>
</feature>
<protein>
    <submittedName>
        <fullName evidence="9">BZIP domain-containing protein</fullName>
    </submittedName>
</protein>
<keyword evidence="4" id="KW-0539">Nucleus</keyword>
<dbReference type="AlphaFoldDB" id="A0A915E7R8"/>
<sequence>MSSAVASPSEPMSTSCSAADLLANPASSLSTSSCTTSTNKKVHLLGPSSYLATVSSSSAPSTISSASIAVASANPMDIMSLETPQLLAGVSPSTMTTSNIQLLVNGMSSASGQHVPSTAEIIQKCLTVNPFDLKFREANMQQINSGGSQSQGQSPTDQNGLLGSSMGLPSMLSKFPSLSSQSPGIFSNISMLSTANFDEMRKNIDLTSFSRKVQQLRESRDEANRTGREPRTADVIDGVIDVEFNRNHHMSPSSLSTGTSQATSNANLVAVAAVAQDFLQAATAYGNQLAAVNAAAASGASSMAISCAPSTSSATSFQNTSSNNGGGSGLGNMIDVLTCQQQNQHNNQQQQQQQLSCITSTNSMTNDSGLHPNFGASGFQFSSPTGLRKSTLPQFSHADFAATTAAFLQQQQQQQQNSSMVSKLPAETLMALHSSAAAAAAASNINLTVPQIMTTGCSSERSSPANVSVSNCHGTNSAAISPRSNSNLTELKKASSTADLLLSGISSIESHHSASSAPSTIDPWENSMDVKPTLTNKQISSLQQHPSQSFYHQSQQDNNPFHPNSSGQDQNNQKSHSGQRPDKPRKYTRYNHATSGASSADSQVTSTRGGRGRRSLTSEMPPDERRNTILERNKAAAVRYRKRKKEEHDDMISRVQELQNEKTRNEVLVREIERLSNLLKAKDAQCVCRANRLGVLGDGGHEDAIRRPGNSPIDFGMSNVDALSMMNSNSSNINLNQLNTGGFRNK</sequence>
<dbReference type="GO" id="GO:0003700">
    <property type="term" value="F:DNA-binding transcription factor activity"/>
    <property type="evidence" value="ECO:0007669"/>
    <property type="project" value="InterPro"/>
</dbReference>
<evidence type="ECO:0000313" key="8">
    <source>
        <dbReference type="Proteomes" id="UP000887574"/>
    </source>
</evidence>
<feature type="region of interest" description="Disordered" evidence="6">
    <location>
        <begin position="509"/>
        <end position="623"/>
    </location>
</feature>
<feature type="compositionally biased region" description="Low complexity" evidence="6">
    <location>
        <begin position="145"/>
        <end position="165"/>
    </location>
</feature>
<feature type="domain" description="BZIP" evidence="7">
    <location>
        <begin position="621"/>
        <end position="681"/>
    </location>
</feature>
<feature type="compositionally biased region" description="Polar residues" evidence="6">
    <location>
        <begin position="591"/>
        <end position="604"/>
    </location>
</feature>
<dbReference type="InterPro" id="IPR004827">
    <property type="entry name" value="bZIP"/>
</dbReference>
<keyword evidence="8" id="KW-1185">Reference proteome</keyword>
<evidence type="ECO:0000256" key="2">
    <source>
        <dbReference type="ARBA" id="ARBA00023015"/>
    </source>
</evidence>
<dbReference type="GO" id="GO:0005634">
    <property type="term" value="C:nucleus"/>
    <property type="evidence" value="ECO:0007669"/>
    <property type="project" value="UniProtKB-SubCell"/>
</dbReference>
<dbReference type="Gene3D" id="1.20.5.170">
    <property type="match status" value="1"/>
</dbReference>
<evidence type="ECO:0000259" key="7">
    <source>
        <dbReference type="SMART" id="SM00338"/>
    </source>
</evidence>
<feature type="coiled-coil region" evidence="5">
    <location>
        <begin position="641"/>
        <end position="685"/>
    </location>
</feature>
<evidence type="ECO:0000256" key="6">
    <source>
        <dbReference type="SAM" id="MobiDB-lite"/>
    </source>
</evidence>
<keyword evidence="5" id="KW-0175">Coiled coil</keyword>
<evidence type="ECO:0000313" key="9">
    <source>
        <dbReference type="WBParaSite" id="jg3732.1"/>
    </source>
</evidence>
<name>A0A915E7R8_9BILA</name>
<evidence type="ECO:0000256" key="4">
    <source>
        <dbReference type="ARBA" id="ARBA00023242"/>
    </source>
</evidence>
<evidence type="ECO:0000256" key="5">
    <source>
        <dbReference type="SAM" id="Coils"/>
    </source>
</evidence>
<keyword evidence="3" id="KW-0804">Transcription</keyword>
<accession>A0A915E7R8</accession>
<organism evidence="8 9">
    <name type="scientific">Ditylenchus dipsaci</name>
    <dbReference type="NCBI Taxonomy" id="166011"/>
    <lineage>
        <taxon>Eukaryota</taxon>
        <taxon>Metazoa</taxon>
        <taxon>Ecdysozoa</taxon>
        <taxon>Nematoda</taxon>
        <taxon>Chromadorea</taxon>
        <taxon>Rhabditida</taxon>
        <taxon>Tylenchina</taxon>
        <taxon>Tylenchomorpha</taxon>
        <taxon>Sphaerularioidea</taxon>
        <taxon>Anguinidae</taxon>
        <taxon>Anguininae</taxon>
        <taxon>Ditylenchus</taxon>
    </lineage>
</organism>
<dbReference type="Proteomes" id="UP000887574">
    <property type="component" value="Unplaced"/>
</dbReference>